<protein>
    <submittedName>
        <fullName evidence="1">Uncharacterized protein</fullName>
    </submittedName>
</protein>
<dbReference type="PANTHER" id="PTHR10445:SF6">
    <property type="entry name" value="GENOME ASSEMBLY, CHROMOSOME: A06"/>
    <property type="match status" value="1"/>
</dbReference>
<reference evidence="1" key="1">
    <citation type="submission" date="2016-07" db="EMBL/GenBank/DDBJ databases">
        <title>De novo transcriptome assembly of four accessions of the metal hyperaccumulator plant Noccaea caerulescens.</title>
        <authorList>
            <person name="Blande D."/>
            <person name="Halimaa P."/>
            <person name="Tervahauta A.I."/>
            <person name="Aarts M.G."/>
            <person name="Karenlampi S.O."/>
        </authorList>
    </citation>
    <scope>NUCLEOTIDE SEQUENCE</scope>
</reference>
<accession>A0A1J3D893</accession>
<organism evidence="1">
    <name type="scientific">Noccaea caerulescens</name>
    <name type="common">Alpine penny-cress</name>
    <name type="synonym">Thlaspi caerulescens</name>
    <dbReference type="NCBI Taxonomy" id="107243"/>
    <lineage>
        <taxon>Eukaryota</taxon>
        <taxon>Viridiplantae</taxon>
        <taxon>Streptophyta</taxon>
        <taxon>Embryophyta</taxon>
        <taxon>Tracheophyta</taxon>
        <taxon>Spermatophyta</taxon>
        <taxon>Magnoliopsida</taxon>
        <taxon>eudicotyledons</taxon>
        <taxon>Gunneridae</taxon>
        <taxon>Pentapetalae</taxon>
        <taxon>rosids</taxon>
        <taxon>malvids</taxon>
        <taxon>Brassicales</taxon>
        <taxon>Brassicaceae</taxon>
        <taxon>Coluteocarpeae</taxon>
        <taxon>Noccaea</taxon>
    </lineage>
</organism>
<dbReference type="GO" id="GO:0005674">
    <property type="term" value="C:transcription factor TFIIF complex"/>
    <property type="evidence" value="ECO:0007669"/>
    <property type="project" value="InterPro"/>
</dbReference>
<gene>
    <name evidence="1" type="ORF">GA_TR18606_c1_g1_i1_g.59738</name>
</gene>
<evidence type="ECO:0000313" key="1">
    <source>
        <dbReference type="EMBL" id="JAU16218.1"/>
    </source>
</evidence>
<proteinExistence type="predicted"/>
<dbReference type="EMBL" id="GEVI01016102">
    <property type="protein sequence ID" value="JAU16218.1"/>
    <property type="molecule type" value="Transcribed_RNA"/>
</dbReference>
<sequence length="138" mass="15744">MEILGAELWNVSNLYAVNKSKDFRGPMSIFSEVNQGDLALEGTVTDQLEMRPHGGIEEYGKLCQERNRKRVAKARHTQALENCRGLHLILKPVMVKKKTASVKLKRRTRSGRGKVEVKKILELFERQPKWTLEDTGAI</sequence>
<dbReference type="AlphaFoldDB" id="A0A1J3D893"/>
<name>A0A1J3D893_NOCCA</name>
<dbReference type="GO" id="GO:0006367">
    <property type="term" value="P:transcription initiation at RNA polymerase II promoter"/>
    <property type="evidence" value="ECO:0007669"/>
    <property type="project" value="InterPro"/>
</dbReference>
<dbReference type="InterPro" id="IPR003196">
    <property type="entry name" value="TFIIF_beta"/>
</dbReference>
<dbReference type="PANTHER" id="PTHR10445">
    <property type="entry name" value="GENERAL TRANSCRIPTION FACTOR IIF SUBUNIT 2"/>
    <property type="match status" value="1"/>
</dbReference>